<evidence type="ECO:0000313" key="2">
    <source>
        <dbReference type="EMBL" id="TBX66988.1"/>
    </source>
</evidence>
<keyword evidence="3" id="KW-1185">Reference proteome</keyword>
<protein>
    <submittedName>
        <fullName evidence="2">DUF2809 domain-containing protein</fullName>
    </submittedName>
</protein>
<comment type="caution">
    <text evidence="2">The sequence shown here is derived from an EMBL/GenBank/DDBJ whole genome shotgun (WGS) entry which is preliminary data.</text>
</comment>
<dbReference type="RefSeq" id="WP_131476476.1">
    <property type="nucleotide sequence ID" value="NZ_SJPE01000012.1"/>
</dbReference>
<keyword evidence="1" id="KW-0472">Membrane</keyword>
<proteinExistence type="predicted"/>
<feature type="transmembrane region" description="Helical" evidence="1">
    <location>
        <begin position="105"/>
        <end position="122"/>
    </location>
</feature>
<keyword evidence="1" id="KW-1133">Transmembrane helix</keyword>
<reference evidence="2 3" key="1">
    <citation type="submission" date="2019-02" db="EMBL/GenBank/DDBJ databases">
        <title>Flavobacterium sp. RD-2-33 isolated from forest soil.</title>
        <authorList>
            <person name="Chaudhary D.K."/>
        </authorList>
    </citation>
    <scope>NUCLEOTIDE SEQUENCE [LARGE SCALE GENOMIC DNA]</scope>
    <source>
        <strain evidence="2 3">RD-2-33</strain>
    </source>
</reference>
<feature type="transmembrane region" description="Helical" evidence="1">
    <location>
        <begin position="35"/>
        <end position="54"/>
    </location>
</feature>
<feature type="transmembrane region" description="Helical" evidence="1">
    <location>
        <begin position="61"/>
        <end position="78"/>
    </location>
</feature>
<dbReference type="EMBL" id="SJPE01000012">
    <property type="protein sequence ID" value="TBX66988.1"/>
    <property type="molecule type" value="Genomic_DNA"/>
</dbReference>
<organism evidence="2 3">
    <name type="scientific">Flavobacterium silvisoli</name>
    <dbReference type="NCBI Taxonomy" id="2529433"/>
    <lineage>
        <taxon>Bacteria</taxon>
        <taxon>Pseudomonadati</taxon>
        <taxon>Bacteroidota</taxon>
        <taxon>Flavobacteriia</taxon>
        <taxon>Flavobacteriales</taxon>
        <taxon>Flavobacteriaceae</taxon>
        <taxon>Flavobacterium</taxon>
    </lineage>
</organism>
<evidence type="ECO:0000313" key="3">
    <source>
        <dbReference type="Proteomes" id="UP000293300"/>
    </source>
</evidence>
<dbReference type="Proteomes" id="UP000293300">
    <property type="component" value="Unassembled WGS sequence"/>
</dbReference>
<dbReference type="InterPro" id="IPR021257">
    <property type="entry name" value="DUF2809"/>
</dbReference>
<dbReference type="OrthoDB" id="5360192at2"/>
<keyword evidence="1" id="KW-0812">Transmembrane</keyword>
<name>A0A4Q9YTR5_9FLAO</name>
<dbReference type="AlphaFoldDB" id="A0A4Q9YTR5"/>
<dbReference type="Pfam" id="PF10990">
    <property type="entry name" value="DUF2809"/>
    <property type="match status" value="1"/>
</dbReference>
<sequence>MSVFQFNRKYFGWTVLLFIVEILIASFVHDTIIRPYVGDVLVVILIYCFVRSFLNLKVSTAILLVMVFAFSIETLQYFDLVERLGLKHSKTAHIVLGNSFEYTDFAAYTIGALVVLAVEEAMKKRNL</sequence>
<accession>A0A4Q9YTR5</accession>
<evidence type="ECO:0000256" key="1">
    <source>
        <dbReference type="SAM" id="Phobius"/>
    </source>
</evidence>
<gene>
    <name evidence="2" type="ORF">EZL74_10025</name>
</gene>
<feature type="transmembrane region" description="Helical" evidence="1">
    <location>
        <begin position="10"/>
        <end position="29"/>
    </location>
</feature>